<dbReference type="InterPro" id="IPR039428">
    <property type="entry name" value="NUOK/Mnh_C1-like"/>
</dbReference>
<protein>
    <submittedName>
        <fullName evidence="8">Monovalent cation/H+ antiporter, subunit C</fullName>
    </submittedName>
</protein>
<reference evidence="8 9" key="1">
    <citation type="submission" date="2022-09" db="EMBL/GenBank/DDBJ databases">
        <authorList>
            <person name="Kop L."/>
        </authorList>
    </citation>
    <scope>NUCLEOTIDE SEQUENCE [LARGE SCALE GENOMIC DNA]</scope>
    <source>
        <strain evidence="8 9">347</strain>
    </source>
</reference>
<comment type="similarity">
    <text evidence="2">Belongs to the CPA3 antiporters (TC 2.A.63) subunit C family.</text>
</comment>
<name>A0ABM9HBL5_9BACT</name>
<dbReference type="PANTHER" id="PTHR34583">
    <property type="entry name" value="ANTIPORTER SUBUNIT MNHC2-RELATED"/>
    <property type="match status" value="1"/>
</dbReference>
<keyword evidence="9" id="KW-1185">Reference proteome</keyword>
<dbReference type="Pfam" id="PF00420">
    <property type="entry name" value="Oxidored_q2"/>
    <property type="match status" value="1"/>
</dbReference>
<keyword evidence="6 7" id="KW-0472">Membrane</keyword>
<organism evidence="8 9">
    <name type="scientific">Nitrospina watsonii</name>
    <dbReference type="NCBI Taxonomy" id="1323948"/>
    <lineage>
        <taxon>Bacteria</taxon>
        <taxon>Pseudomonadati</taxon>
        <taxon>Nitrospinota/Tectimicrobiota group</taxon>
        <taxon>Nitrospinota</taxon>
        <taxon>Nitrospinia</taxon>
        <taxon>Nitrospinales</taxon>
        <taxon>Nitrospinaceae</taxon>
        <taxon>Nitrospina</taxon>
    </lineage>
</organism>
<evidence type="ECO:0000256" key="3">
    <source>
        <dbReference type="ARBA" id="ARBA00022475"/>
    </source>
</evidence>
<dbReference type="Proteomes" id="UP001157733">
    <property type="component" value="Chromosome"/>
</dbReference>
<keyword evidence="4 7" id="KW-0812">Transmembrane</keyword>
<dbReference type="PANTHER" id="PTHR34583:SF2">
    <property type="entry name" value="ANTIPORTER SUBUNIT MNHC2-RELATED"/>
    <property type="match status" value="1"/>
</dbReference>
<evidence type="ECO:0000256" key="2">
    <source>
        <dbReference type="ARBA" id="ARBA00010388"/>
    </source>
</evidence>
<comment type="subcellular location">
    <subcellularLocation>
        <location evidence="1">Cell membrane</location>
        <topology evidence="1">Multi-pass membrane protein</topology>
    </subcellularLocation>
</comment>
<sequence>MVDAFFAIFQRPNFLTFVIIFLWGFYIMVTRYNLIKKLIGMYLVQTSVIFFLVSLSTKKGATVPVLLSTTETVQAADYANPLPHVLTLTAIVVGVAIQGVGLALCAAIYRKYGSLDEEKILEKLE</sequence>
<evidence type="ECO:0000256" key="4">
    <source>
        <dbReference type="ARBA" id="ARBA00022692"/>
    </source>
</evidence>
<evidence type="ECO:0000256" key="7">
    <source>
        <dbReference type="SAM" id="Phobius"/>
    </source>
</evidence>
<dbReference type="RefSeq" id="WP_282010481.1">
    <property type="nucleotide sequence ID" value="NZ_OX336137.1"/>
</dbReference>
<dbReference type="Gene3D" id="1.10.287.3510">
    <property type="match status" value="1"/>
</dbReference>
<evidence type="ECO:0000313" key="8">
    <source>
        <dbReference type="EMBL" id="CAI2717550.1"/>
    </source>
</evidence>
<gene>
    <name evidence="8" type="ORF">NSPWAT_0691</name>
</gene>
<keyword evidence="5 7" id="KW-1133">Transmembrane helix</keyword>
<feature type="transmembrane region" description="Helical" evidence="7">
    <location>
        <begin position="85"/>
        <end position="109"/>
    </location>
</feature>
<evidence type="ECO:0000256" key="6">
    <source>
        <dbReference type="ARBA" id="ARBA00023136"/>
    </source>
</evidence>
<evidence type="ECO:0000313" key="9">
    <source>
        <dbReference type="Proteomes" id="UP001157733"/>
    </source>
</evidence>
<dbReference type="EMBL" id="OX336137">
    <property type="protein sequence ID" value="CAI2717550.1"/>
    <property type="molecule type" value="Genomic_DNA"/>
</dbReference>
<keyword evidence="3" id="KW-1003">Cell membrane</keyword>
<evidence type="ECO:0000256" key="1">
    <source>
        <dbReference type="ARBA" id="ARBA00004651"/>
    </source>
</evidence>
<proteinExistence type="inferred from homology"/>
<feature type="transmembrane region" description="Helical" evidence="7">
    <location>
        <begin position="12"/>
        <end position="29"/>
    </location>
</feature>
<evidence type="ECO:0000256" key="5">
    <source>
        <dbReference type="ARBA" id="ARBA00022989"/>
    </source>
</evidence>
<dbReference type="InterPro" id="IPR050601">
    <property type="entry name" value="CPA3_antiporter_subunitC"/>
</dbReference>
<accession>A0ABM9HBL5</accession>